<feature type="compositionally biased region" description="Low complexity" evidence="1">
    <location>
        <begin position="22"/>
        <end position="32"/>
    </location>
</feature>
<evidence type="ECO:0000313" key="5">
    <source>
        <dbReference type="Proteomes" id="UP000194885"/>
    </source>
</evidence>
<dbReference type="EMBL" id="CP033041">
    <property type="protein sequence ID" value="AYM72780.1"/>
    <property type="molecule type" value="Genomic_DNA"/>
</dbReference>
<accession>A0A242BGS1</accession>
<dbReference type="PROSITE" id="PS51257">
    <property type="entry name" value="PROKAR_LIPOPROTEIN"/>
    <property type="match status" value="1"/>
</dbReference>
<dbReference type="AlphaFoldDB" id="A0A242BGS1"/>
<dbReference type="RefSeq" id="WP_025478327.1">
    <property type="nucleotide sequence ID" value="NZ_CABGQB010000001.1"/>
</dbReference>
<sequence>MKKLGFILASISLFLVGCTSASKETSESSATAVKSSIRQTSSAEKTSTQKSASSESNTSSTTSKLSESNPSSISSGTVDTSLSSSTADTSFSQSSQSVDPLAGYSDLQIEYARVWLAVKGNTFKDASGDFELHVIHYPAGTPIDPYDAGSVGYPKDVVMLTGKYGYQGILVYSSNHDGTITSYPVPSHWQIPADQASDPAFIKKTTQEIIDHASVVAIPTGKPNDVKQLIDVTVIDN</sequence>
<reference evidence="3 6" key="2">
    <citation type="submission" date="2018-10" db="EMBL/GenBank/DDBJ databases">
        <title>Escaping from acidified nitrite in gastric host defense: Transcriptomic basis for resistance to free nitrous acid in Enterococcus faecalis.</title>
        <authorList>
            <person name="Yu Z."/>
            <person name="Shi D."/>
            <person name="Liu W."/>
            <person name="Meng F."/>
        </authorList>
    </citation>
    <scope>NUCLEOTIDE SEQUENCE [LARGE SCALE GENOMIC DNA]</scope>
    <source>
        <strain evidence="3 6">JE1</strain>
    </source>
</reference>
<evidence type="ECO:0000313" key="4">
    <source>
        <dbReference type="EMBL" id="OTN94686.1"/>
    </source>
</evidence>
<dbReference type="Proteomes" id="UP000275747">
    <property type="component" value="Chromosome"/>
</dbReference>
<proteinExistence type="predicted"/>
<protein>
    <recommendedName>
        <fullName evidence="7">Lipoprotein</fullName>
    </recommendedName>
</protein>
<evidence type="ECO:0008006" key="7">
    <source>
        <dbReference type="Google" id="ProtNLM"/>
    </source>
</evidence>
<evidence type="ECO:0000313" key="3">
    <source>
        <dbReference type="EMBL" id="AYM72780.1"/>
    </source>
</evidence>
<evidence type="ECO:0000256" key="2">
    <source>
        <dbReference type="SAM" id="SignalP"/>
    </source>
</evidence>
<keyword evidence="2" id="KW-0732">Signal</keyword>
<dbReference type="EMBL" id="NGKW01000002">
    <property type="protein sequence ID" value="OTN94686.1"/>
    <property type="molecule type" value="Genomic_DNA"/>
</dbReference>
<dbReference type="Proteomes" id="UP000194885">
    <property type="component" value="Unassembled WGS sequence"/>
</dbReference>
<feature type="region of interest" description="Disordered" evidence="1">
    <location>
        <begin position="22"/>
        <end position="99"/>
    </location>
</feature>
<evidence type="ECO:0000313" key="6">
    <source>
        <dbReference type="Proteomes" id="UP000275747"/>
    </source>
</evidence>
<feature type="signal peptide" evidence="2">
    <location>
        <begin position="1"/>
        <end position="21"/>
    </location>
</feature>
<feature type="chain" id="PRO_5044064299" description="Lipoprotein" evidence="2">
    <location>
        <begin position="22"/>
        <end position="237"/>
    </location>
</feature>
<name>A0A242BGS1_ENTFC</name>
<evidence type="ECO:0000256" key="1">
    <source>
        <dbReference type="SAM" id="MobiDB-lite"/>
    </source>
</evidence>
<gene>
    <name evidence="4" type="ORF">A5810_000931</name>
    <name evidence="3" type="ORF">D9Z05_05700</name>
</gene>
<reference evidence="4 5" key="1">
    <citation type="submission" date="2017-05" db="EMBL/GenBank/DDBJ databases">
        <title>The Genome Sequence of Enterococcus faecium 7H8_DIV0219.</title>
        <authorList>
            <consortium name="The Broad Institute Genomics Platform"/>
            <consortium name="The Broad Institute Genomic Center for Infectious Diseases"/>
            <person name="Earl A."/>
            <person name="Manson A."/>
            <person name="Schwartman J."/>
            <person name="Gilmore M."/>
            <person name="Abouelleil A."/>
            <person name="Cao P."/>
            <person name="Chapman S."/>
            <person name="Cusick C."/>
            <person name="Shea T."/>
            <person name="Young S."/>
            <person name="Neafsey D."/>
            <person name="Nusbaum C."/>
            <person name="Birren B."/>
        </authorList>
    </citation>
    <scope>NUCLEOTIDE SEQUENCE [LARGE SCALE GENOMIC DNA]</scope>
    <source>
        <strain evidence="4 5">7H8_DIV0219</strain>
    </source>
</reference>
<feature type="compositionally biased region" description="Low complexity" evidence="1">
    <location>
        <begin position="39"/>
        <end position="98"/>
    </location>
</feature>
<organism evidence="4 5">
    <name type="scientific">Enterococcus faecium</name>
    <name type="common">Streptococcus faecium</name>
    <dbReference type="NCBI Taxonomy" id="1352"/>
    <lineage>
        <taxon>Bacteria</taxon>
        <taxon>Bacillati</taxon>
        <taxon>Bacillota</taxon>
        <taxon>Bacilli</taxon>
        <taxon>Lactobacillales</taxon>
        <taxon>Enterococcaceae</taxon>
        <taxon>Enterococcus</taxon>
    </lineage>
</organism>